<dbReference type="EMBL" id="CAJPWZ010000293">
    <property type="protein sequence ID" value="CAG2189432.1"/>
    <property type="molecule type" value="Genomic_DNA"/>
</dbReference>
<accession>A0A8S3Q2J3</accession>
<feature type="region of interest" description="Disordered" evidence="1">
    <location>
        <begin position="47"/>
        <end position="67"/>
    </location>
</feature>
<reference evidence="2" key="1">
    <citation type="submission" date="2021-03" db="EMBL/GenBank/DDBJ databases">
        <authorList>
            <person name="Bekaert M."/>
        </authorList>
    </citation>
    <scope>NUCLEOTIDE SEQUENCE</scope>
</reference>
<gene>
    <name evidence="2" type="ORF">MEDL_4799</name>
</gene>
<dbReference type="AlphaFoldDB" id="A0A8S3Q2J3"/>
<feature type="compositionally biased region" description="Polar residues" evidence="1">
    <location>
        <begin position="55"/>
        <end position="67"/>
    </location>
</feature>
<protein>
    <submittedName>
        <fullName evidence="2">Uncharacterized protein</fullName>
    </submittedName>
</protein>
<dbReference type="Proteomes" id="UP000683360">
    <property type="component" value="Unassembled WGS sequence"/>
</dbReference>
<proteinExistence type="predicted"/>
<keyword evidence="3" id="KW-1185">Reference proteome</keyword>
<dbReference type="OrthoDB" id="5962960at2759"/>
<evidence type="ECO:0000313" key="2">
    <source>
        <dbReference type="EMBL" id="CAG2189432.1"/>
    </source>
</evidence>
<organism evidence="2 3">
    <name type="scientific">Mytilus edulis</name>
    <name type="common">Blue mussel</name>
    <dbReference type="NCBI Taxonomy" id="6550"/>
    <lineage>
        <taxon>Eukaryota</taxon>
        <taxon>Metazoa</taxon>
        <taxon>Spiralia</taxon>
        <taxon>Lophotrochozoa</taxon>
        <taxon>Mollusca</taxon>
        <taxon>Bivalvia</taxon>
        <taxon>Autobranchia</taxon>
        <taxon>Pteriomorphia</taxon>
        <taxon>Mytilida</taxon>
        <taxon>Mytiloidea</taxon>
        <taxon>Mytilidae</taxon>
        <taxon>Mytilinae</taxon>
        <taxon>Mytilus</taxon>
    </lineage>
</organism>
<comment type="caution">
    <text evidence="2">The sequence shown here is derived from an EMBL/GenBank/DDBJ whole genome shotgun (WGS) entry which is preliminary data.</text>
</comment>
<name>A0A8S3Q2J3_MYTED</name>
<evidence type="ECO:0000256" key="1">
    <source>
        <dbReference type="SAM" id="MobiDB-lite"/>
    </source>
</evidence>
<dbReference type="Gene3D" id="3.40.50.300">
    <property type="entry name" value="P-loop containing nucleotide triphosphate hydrolases"/>
    <property type="match status" value="1"/>
</dbReference>
<sequence length="298" mass="33205">MVKALASLGAKLSAINNEQYLSIANSKHGERGHEVFSKILRGKPNFRKMSENDTKGQTSTLNKSGQSVRRNVLASALPAKHTEEVKNNTKFSRGKKASFSKTKSCPELLKPQILNADKPTVTTVIQSLEFQELQLQSGILEEVRNGEYKIGLAPSDLIDFGGQKSYDMTHQLFIQHRGSFLLMFDGRFGLHNQLLEYPEGVTAADILKHWVDSVLTYIEDTEDIMPMIMFAATHRDQCKKEGLPVVVLLFCLLLLTADQKDGLPEAEVFVLLNKLIVGLSVMFVVVYSLKNWGANNGH</sequence>
<dbReference type="InterPro" id="IPR027417">
    <property type="entry name" value="P-loop_NTPase"/>
</dbReference>
<evidence type="ECO:0000313" key="3">
    <source>
        <dbReference type="Proteomes" id="UP000683360"/>
    </source>
</evidence>